<name>A0A2R5G842_9STRA</name>
<accession>A0A2R5G842</accession>
<evidence type="ECO:0000256" key="2">
    <source>
        <dbReference type="ARBA" id="ARBA00008573"/>
    </source>
</evidence>
<dbReference type="OrthoDB" id="10009287at2759"/>
<protein>
    <submittedName>
        <fullName evidence="9">Receptor expression-enhancing protein 5</fullName>
    </submittedName>
</protein>
<keyword evidence="9" id="KW-0675">Receptor</keyword>
<organism evidence="9 10">
    <name type="scientific">Hondaea fermentalgiana</name>
    <dbReference type="NCBI Taxonomy" id="2315210"/>
    <lineage>
        <taxon>Eukaryota</taxon>
        <taxon>Sar</taxon>
        <taxon>Stramenopiles</taxon>
        <taxon>Bigyra</taxon>
        <taxon>Labyrinthulomycetes</taxon>
        <taxon>Thraustochytrida</taxon>
        <taxon>Thraustochytriidae</taxon>
        <taxon>Hondaea</taxon>
    </lineage>
</organism>
<dbReference type="EMBL" id="BEYU01000021">
    <property type="protein sequence ID" value="GBG26489.1"/>
    <property type="molecule type" value="Genomic_DNA"/>
</dbReference>
<evidence type="ECO:0000256" key="4">
    <source>
        <dbReference type="ARBA" id="ARBA00022989"/>
    </source>
</evidence>
<feature type="transmembrane region" description="Helical" evidence="8">
    <location>
        <begin position="87"/>
        <end position="111"/>
    </location>
</feature>
<feature type="transmembrane region" description="Helical" evidence="8">
    <location>
        <begin position="33"/>
        <end position="66"/>
    </location>
</feature>
<evidence type="ECO:0000256" key="6">
    <source>
        <dbReference type="RuleBase" id="RU362006"/>
    </source>
</evidence>
<evidence type="ECO:0000256" key="3">
    <source>
        <dbReference type="ARBA" id="ARBA00022692"/>
    </source>
</evidence>
<keyword evidence="3 8" id="KW-0812">Transmembrane</keyword>
<keyword evidence="5 8" id="KW-0472">Membrane</keyword>
<dbReference type="PANTHER" id="PTHR12300:SF161">
    <property type="entry name" value="RECEPTOR EXPRESSION-ENHANCING PROTEIN"/>
    <property type="match status" value="1"/>
</dbReference>
<dbReference type="InterPro" id="IPR004345">
    <property type="entry name" value="TB2_DP1_HVA22"/>
</dbReference>
<gene>
    <name evidence="9" type="ORF">FCC1311_027102</name>
</gene>
<evidence type="ECO:0000313" key="10">
    <source>
        <dbReference type="Proteomes" id="UP000241890"/>
    </source>
</evidence>
<dbReference type="GO" id="GO:0016020">
    <property type="term" value="C:membrane"/>
    <property type="evidence" value="ECO:0007669"/>
    <property type="project" value="UniProtKB-SubCell"/>
</dbReference>
<comment type="similarity">
    <text evidence="2 6">Belongs to the DP1 family.</text>
</comment>
<feature type="compositionally biased region" description="Acidic residues" evidence="7">
    <location>
        <begin position="160"/>
        <end position="175"/>
    </location>
</feature>
<comment type="subcellular location">
    <subcellularLocation>
        <location evidence="1 6">Membrane</location>
        <topology evidence="1 6">Multi-pass membrane protein</topology>
    </subcellularLocation>
</comment>
<dbReference type="Proteomes" id="UP000241890">
    <property type="component" value="Unassembled WGS sequence"/>
</dbReference>
<feature type="region of interest" description="Disordered" evidence="7">
    <location>
        <begin position="159"/>
        <end position="182"/>
    </location>
</feature>
<comment type="caution">
    <text evidence="9">The sequence shown here is derived from an EMBL/GenBank/DDBJ whole genome shotgun (WGS) entry which is preliminary data.</text>
</comment>
<evidence type="ECO:0000256" key="8">
    <source>
        <dbReference type="SAM" id="Phobius"/>
    </source>
</evidence>
<evidence type="ECO:0000256" key="7">
    <source>
        <dbReference type="SAM" id="MobiDB-lite"/>
    </source>
</evidence>
<evidence type="ECO:0000256" key="1">
    <source>
        <dbReference type="ARBA" id="ARBA00004141"/>
    </source>
</evidence>
<dbReference type="PANTHER" id="PTHR12300">
    <property type="entry name" value="HVA22-LIKE PROTEINS"/>
    <property type="match status" value="1"/>
</dbReference>
<sequence>MSVEEATADLERDLEDFAWLRAVEEKTMIPKTVIASVLGLTSFVIMYVVAGPGLLCNLVGFVYPAYASFKAIETEQKDDDTQWLTYWVVYAVFNLVETFAGIILFWFPFYYSFKFGFLIWLFLPNVRGAQYLYSNFILPMFLQQEKRFGEAMERLASGNDFDELDAEDDDEDEDSYEGKKTR</sequence>
<feature type="transmembrane region" description="Helical" evidence="8">
    <location>
        <begin position="117"/>
        <end position="138"/>
    </location>
</feature>
<keyword evidence="4 8" id="KW-1133">Transmembrane helix</keyword>
<evidence type="ECO:0000256" key="5">
    <source>
        <dbReference type="ARBA" id="ARBA00023136"/>
    </source>
</evidence>
<reference evidence="9 10" key="1">
    <citation type="submission" date="2017-12" db="EMBL/GenBank/DDBJ databases">
        <title>Sequencing, de novo assembly and annotation of complete genome of a new Thraustochytrid species, strain FCC1311.</title>
        <authorList>
            <person name="Sedici K."/>
            <person name="Godart F."/>
            <person name="Aiese Cigliano R."/>
            <person name="Sanseverino W."/>
            <person name="Barakat M."/>
            <person name="Ortet P."/>
            <person name="Marechal E."/>
            <person name="Cagnac O."/>
            <person name="Amato A."/>
        </authorList>
    </citation>
    <scope>NUCLEOTIDE SEQUENCE [LARGE SCALE GENOMIC DNA]</scope>
</reference>
<dbReference type="InParanoid" id="A0A2R5G842"/>
<dbReference type="AlphaFoldDB" id="A0A2R5G842"/>
<keyword evidence="10" id="KW-1185">Reference proteome</keyword>
<proteinExistence type="inferred from homology"/>
<dbReference type="FunCoup" id="A0A2R5G842">
    <property type="interactions" value="47"/>
</dbReference>
<evidence type="ECO:0000313" key="9">
    <source>
        <dbReference type="EMBL" id="GBG26489.1"/>
    </source>
</evidence>
<dbReference type="Pfam" id="PF03134">
    <property type="entry name" value="TB2_DP1_HVA22"/>
    <property type="match status" value="1"/>
</dbReference>